<dbReference type="PATRIC" id="fig|45071.6.peg.3156"/>
<evidence type="ECO:0000313" key="3">
    <source>
        <dbReference type="Proteomes" id="UP000095229"/>
    </source>
</evidence>
<dbReference type="RefSeq" id="WP_058518645.1">
    <property type="nucleotide sequence ID" value="NZ_CAAAIE010000001.1"/>
</dbReference>
<protein>
    <submittedName>
        <fullName evidence="2">Uncharacterized protein</fullName>
    </submittedName>
</protein>
<comment type="caution">
    <text evidence="2">The sequence shown here is derived from an EMBL/GenBank/DDBJ whole genome shotgun (WGS) entry which is preliminary data.</text>
</comment>
<dbReference type="OrthoDB" id="5653899at2"/>
<keyword evidence="1" id="KW-0812">Transmembrane</keyword>
<dbReference type="AlphaFoldDB" id="A0A1E5JLI7"/>
<reference evidence="2 3" key="1">
    <citation type="submission" date="2016-02" db="EMBL/GenBank/DDBJ databases">
        <title>Secondary metabolites in Legionella.</title>
        <authorList>
            <person name="Tobias N.J."/>
            <person name="Bode H.B."/>
        </authorList>
    </citation>
    <scope>NUCLEOTIDE SEQUENCE [LARGE SCALE GENOMIC DNA]</scope>
    <source>
        <strain evidence="2 3">DSM 19216</strain>
    </source>
</reference>
<dbReference type="Proteomes" id="UP000095229">
    <property type="component" value="Unassembled WGS sequence"/>
</dbReference>
<dbReference type="EMBL" id="LSOG01000096">
    <property type="protein sequence ID" value="OEH45417.1"/>
    <property type="molecule type" value="Genomic_DNA"/>
</dbReference>
<keyword evidence="1" id="KW-0472">Membrane</keyword>
<keyword evidence="1" id="KW-1133">Transmembrane helix</keyword>
<feature type="transmembrane region" description="Helical" evidence="1">
    <location>
        <begin position="73"/>
        <end position="99"/>
    </location>
</feature>
<gene>
    <name evidence="2" type="ORF">lpari_03601</name>
</gene>
<feature type="transmembrane region" description="Helical" evidence="1">
    <location>
        <begin position="178"/>
        <end position="199"/>
    </location>
</feature>
<feature type="transmembrane region" description="Helical" evidence="1">
    <location>
        <begin position="39"/>
        <end position="61"/>
    </location>
</feature>
<evidence type="ECO:0000256" key="1">
    <source>
        <dbReference type="SAM" id="Phobius"/>
    </source>
</evidence>
<name>A0A1E5JLI7_9GAMM</name>
<sequence>MFVTHFQRAIAYIREAQEIALFVTLADARLSAIFRTSPLFYIMLPFIGFLLTVNALINGYRLTTASNRNFDRWFLFATSALCAVLASVSLYGAAISMALGYSFAAAPWFFASSLIVALVHQLVMVGLNLYRAFESPPNSAQRMHYIQAALGNLFAMTLIASALGVVFFTLLFPIAPAIGTLFALTAVLFTGLDISWSVAPHTLKRAIKGWFHLSKPDVTQDAIAQQEVILKLNGLKEEESNDHNYSRLFTYLDYSAVIRTMGVDAINPYLEGLIQYKLHILRQKADSQDAKIKDKISLLTSLLNVIENPQKISKKEVLEKYPLAFQSFWHEKGDVEQIFDAVIVAQRRSLPPEINIPSHKICV</sequence>
<accession>A0A1E5JLI7</accession>
<keyword evidence="3" id="KW-1185">Reference proteome</keyword>
<proteinExistence type="predicted"/>
<organism evidence="2 3">
    <name type="scientific">Legionella parisiensis</name>
    <dbReference type="NCBI Taxonomy" id="45071"/>
    <lineage>
        <taxon>Bacteria</taxon>
        <taxon>Pseudomonadati</taxon>
        <taxon>Pseudomonadota</taxon>
        <taxon>Gammaproteobacteria</taxon>
        <taxon>Legionellales</taxon>
        <taxon>Legionellaceae</taxon>
        <taxon>Legionella</taxon>
    </lineage>
</organism>
<evidence type="ECO:0000313" key="2">
    <source>
        <dbReference type="EMBL" id="OEH45417.1"/>
    </source>
</evidence>
<feature type="transmembrane region" description="Helical" evidence="1">
    <location>
        <begin position="105"/>
        <end position="130"/>
    </location>
</feature>
<dbReference type="STRING" id="45071.Lpar_2931"/>
<feature type="transmembrane region" description="Helical" evidence="1">
    <location>
        <begin position="150"/>
        <end position="172"/>
    </location>
</feature>